<dbReference type="InterPro" id="IPR036465">
    <property type="entry name" value="vWFA_dom_sf"/>
</dbReference>
<dbReference type="Pfam" id="PF11443">
    <property type="entry name" value="DUF2828"/>
    <property type="match status" value="1"/>
</dbReference>
<evidence type="ECO:0000259" key="3">
    <source>
        <dbReference type="Pfam" id="PF25043"/>
    </source>
</evidence>
<dbReference type="PANTHER" id="PTHR31373">
    <property type="entry name" value="OS06G0652100 PROTEIN"/>
    <property type="match status" value="1"/>
</dbReference>
<feature type="domain" description="DUF2828" evidence="2">
    <location>
        <begin position="13"/>
        <end position="410"/>
    </location>
</feature>
<feature type="region of interest" description="Disordered" evidence="1">
    <location>
        <begin position="627"/>
        <end position="647"/>
    </location>
</feature>
<dbReference type="Pfam" id="PF25043">
    <property type="entry name" value="DUF7788"/>
    <property type="match status" value="1"/>
</dbReference>
<protein>
    <recommendedName>
        <fullName evidence="6">DUF2828 domain protein</fullName>
    </recommendedName>
</protein>
<feature type="domain" description="DUF7788" evidence="3">
    <location>
        <begin position="427"/>
        <end position="660"/>
    </location>
</feature>
<accession>A0AAD7G1D6</accession>
<organism evidence="4 5">
    <name type="scientific">Roridomyces roridus</name>
    <dbReference type="NCBI Taxonomy" id="1738132"/>
    <lineage>
        <taxon>Eukaryota</taxon>
        <taxon>Fungi</taxon>
        <taxon>Dikarya</taxon>
        <taxon>Basidiomycota</taxon>
        <taxon>Agaricomycotina</taxon>
        <taxon>Agaricomycetes</taxon>
        <taxon>Agaricomycetidae</taxon>
        <taxon>Agaricales</taxon>
        <taxon>Marasmiineae</taxon>
        <taxon>Mycenaceae</taxon>
        <taxon>Roridomyces</taxon>
    </lineage>
</organism>
<gene>
    <name evidence="4" type="ORF">FB45DRAFT_731449</name>
</gene>
<evidence type="ECO:0000313" key="5">
    <source>
        <dbReference type="Proteomes" id="UP001221142"/>
    </source>
</evidence>
<name>A0AAD7G1D6_9AGAR</name>
<dbReference type="AlphaFoldDB" id="A0AAD7G1D6"/>
<dbReference type="EMBL" id="JARKIF010000001">
    <property type="protein sequence ID" value="KAJ7649662.1"/>
    <property type="molecule type" value="Genomic_DNA"/>
</dbReference>
<evidence type="ECO:0000313" key="4">
    <source>
        <dbReference type="EMBL" id="KAJ7649662.1"/>
    </source>
</evidence>
<keyword evidence="5" id="KW-1185">Reference proteome</keyword>
<dbReference type="SUPFAM" id="SSF53300">
    <property type="entry name" value="vWA-like"/>
    <property type="match status" value="1"/>
</dbReference>
<dbReference type="PANTHER" id="PTHR31373:SF27">
    <property type="entry name" value="TROVE DOMAIN-CONTAINING PROTEIN"/>
    <property type="match status" value="1"/>
</dbReference>
<sequence length="682" mass="76602">MDALHTFSHRTLTENGAQAYDSTLSPTLDAFNFLTHFTFGEQIGERLDKAWAEDPAMTLKIIWNLRSIHEGKGEKEAFYRAFGWLYDKHPRTAITNLPLLVTPVCEKPGQAYGLAHGYWKDLLNILALATVDELSNISRPAVFLHNKGKSKPKRRRRHGHPRPPRLEIDLKPVIKAMRSAVGVANHARLHQKLADPKYRALYVAVARLFSARLLADWSLWKSGDQAVLRDISLAPKWAPSPLGTHDRHSNISTAIARLVYHDGSALALPSATFPSALKDLSLDTPEATDILRSYYRRWVLTPLRAATRVTETLMSANRWKDISYSGVSSVCMKNNKGHFFRHDPEGFQKYLISVEKGKRSITGATLKLHELIGELVSVQAESSPYPELQEHREAQAAMQRRVIEAQWNSLLFLCCFLWVPSTLTSPNAIAVCDVSGSMGCLHHYDPKNVLPIFPSVSLSLLLAQLAKPPFNSGFITFSQDPEFVRLDSSKGLAEVVGDMVHSSWGMNTDLNAVFMKLILPLAVKNKVKPEDMIKRVFVFSDMQFDSCDYSRPEVETELSWESNYDRIEKAFKERGYEVPEIVFWNLGAQGTVEVEKDRKGVAMMSGFSPAMLKVFMGEAEVEVEVEVEAEGESENGNGEEKGMKKRTKTEFTPLNVMKQALETLDWSWSIEGGVRITLTPVA</sequence>
<evidence type="ECO:0008006" key="6">
    <source>
        <dbReference type="Google" id="ProtNLM"/>
    </source>
</evidence>
<dbReference type="Gene3D" id="3.40.50.410">
    <property type="entry name" value="von Willebrand factor, type A domain"/>
    <property type="match status" value="1"/>
</dbReference>
<evidence type="ECO:0000256" key="1">
    <source>
        <dbReference type="SAM" id="MobiDB-lite"/>
    </source>
</evidence>
<dbReference type="InterPro" id="IPR056690">
    <property type="entry name" value="DUF7788"/>
</dbReference>
<reference evidence="4" key="1">
    <citation type="submission" date="2023-03" db="EMBL/GenBank/DDBJ databases">
        <title>Massive genome expansion in bonnet fungi (Mycena s.s.) driven by repeated elements and novel gene families across ecological guilds.</title>
        <authorList>
            <consortium name="Lawrence Berkeley National Laboratory"/>
            <person name="Harder C.B."/>
            <person name="Miyauchi S."/>
            <person name="Viragh M."/>
            <person name="Kuo A."/>
            <person name="Thoen E."/>
            <person name="Andreopoulos B."/>
            <person name="Lu D."/>
            <person name="Skrede I."/>
            <person name="Drula E."/>
            <person name="Henrissat B."/>
            <person name="Morin E."/>
            <person name="Kohler A."/>
            <person name="Barry K."/>
            <person name="LaButti K."/>
            <person name="Morin E."/>
            <person name="Salamov A."/>
            <person name="Lipzen A."/>
            <person name="Mereny Z."/>
            <person name="Hegedus B."/>
            <person name="Baldrian P."/>
            <person name="Stursova M."/>
            <person name="Weitz H."/>
            <person name="Taylor A."/>
            <person name="Grigoriev I.V."/>
            <person name="Nagy L.G."/>
            <person name="Martin F."/>
            <person name="Kauserud H."/>
        </authorList>
    </citation>
    <scope>NUCLEOTIDE SEQUENCE</scope>
    <source>
        <strain evidence="4">9284</strain>
    </source>
</reference>
<evidence type="ECO:0000259" key="2">
    <source>
        <dbReference type="Pfam" id="PF11443"/>
    </source>
</evidence>
<dbReference type="InterPro" id="IPR058580">
    <property type="entry name" value="DUF2828"/>
</dbReference>
<dbReference type="Proteomes" id="UP001221142">
    <property type="component" value="Unassembled WGS sequence"/>
</dbReference>
<feature type="region of interest" description="Disordered" evidence="1">
    <location>
        <begin position="145"/>
        <end position="165"/>
    </location>
</feature>
<feature type="compositionally biased region" description="Basic residues" evidence="1">
    <location>
        <begin position="146"/>
        <end position="163"/>
    </location>
</feature>
<dbReference type="PIRSF" id="PIRSF015417">
    <property type="entry name" value="T31B5_30_vWA"/>
    <property type="match status" value="1"/>
</dbReference>
<comment type="caution">
    <text evidence="4">The sequence shown here is derived from an EMBL/GenBank/DDBJ whole genome shotgun (WGS) entry which is preliminary data.</text>
</comment>
<proteinExistence type="predicted"/>
<dbReference type="InterPro" id="IPR011205">
    <property type="entry name" value="UCP015417_vWA"/>
</dbReference>